<evidence type="ECO:0000313" key="3">
    <source>
        <dbReference type="Proteomes" id="UP000053424"/>
    </source>
</evidence>
<reference evidence="2 3" key="1">
    <citation type="submission" date="2014-04" db="EMBL/GenBank/DDBJ databases">
        <authorList>
            <consortium name="DOE Joint Genome Institute"/>
            <person name="Kuo A."/>
            <person name="Gay G."/>
            <person name="Dore J."/>
            <person name="Kohler A."/>
            <person name="Nagy L.G."/>
            <person name="Floudas D."/>
            <person name="Copeland A."/>
            <person name="Barry K.W."/>
            <person name="Cichocki N."/>
            <person name="Veneault-Fourrey C."/>
            <person name="LaButti K."/>
            <person name="Lindquist E.A."/>
            <person name="Lipzen A."/>
            <person name="Lundell T."/>
            <person name="Morin E."/>
            <person name="Murat C."/>
            <person name="Sun H."/>
            <person name="Tunlid A."/>
            <person name="Henrissat B."/>
            <person name="Grigoriev I.V."/>
            <person name="Hibbett D.S."/>
            <person name="Martin F."/>
            <person name="Nordberg H.P."/>
            <person name="Cantor M.N."/>
            <person name="Hua S.X."/>
        </authorList>
    </citation>
    <scope>NUCLEOTIDE SEQUENCE [LARGE SCALE GENOMIC DNA]</scope>
    <source>
        <strain evidence="3">h7</strain>
    </source>
</reference>
<keyword evidence="3" id="KW-1185">Reference proteome</keyword>
<dbReference type="STRING" id="686832.A0A0C3C2G4"/>
<accession>A0A0C3C2G4</accession>
<gene>
    <name evidence="2" type="ORF">M413DRAFT_26286</name>
</gene>
<feature type="region of interest" description="Disordered" evidence="1">
    <location>
        <begin position="162"/>
        <end position="232"/>
    </location>
</feature>
<dbReference type="InterPro" id="IPR011044">
    <property type="entry name" value="Quino_amine_DH_bsu"/>
</dbReference>
<dbReference type="SUPFAM" id="SSF50969">
    <property type="entry name" value="YVTN repeat-like/Quinoprotein amine dehydrogenase"/>
    <property type="match status" value="1"/>
</dbReference>
<name>A0A0C3C2G4_HEBCY</name>
<feature type="region of interest" description="Disordered" evidence="1">
    <location>
        <begin position="89"/>
        <end position="118"/>
    </location>
</feature>
<dbReference type="InterPro" id="IPR049916">
    <property type="entry name" value="WDR72-like"/>
</dbReference>
<dbReference type="SUPFAM" id="SSF50978">
    <property type="entry name" value="WD40 repeat-like"/>
    <property type="match status" value="1"/>
</dbReference>
<dbReference type="GO" id="GO:0005737">
    <property type="term" value="C:cytoplasm"/>
    <property type="evidence" value="ECO:0007669"/>
    <property type="project" value="TreeGrafter"/>
</dbReference>
<dbReference type="OrthoDB" id="338622at2759"/>
<protein>
    <submittedName>
        <fullName evidence="2">Uncharacterized protein</fullName>
    </submittedName>
</protein>
<proteinExistence type="predicted"/>
<dbReference type="InterPro" id="IPR015943">
    <property type="entry name" value="WD40/YVTN_repeat-like_dom_sf"/>
</dbReference>
<dbReference type="Pfam" id="PF00400">
    <property type="entry name" value="WD40"/>
    <property type="match status" value="1"/>
</dbReference>
<reference evidence="3" key="2">
    <citation type="submission" date="2015-01" db="EMBL/GenBank/DDBJ databases">
        <title>Evolutionary Origins and Diversification of the Mycorrhizal Mutualists.</title>
        <authorList>
            <consortium name="DOE Joint Genome Institute"/>
            <consortium name="Mycorrhizal Genomics Consortium"/>
            <person name="Kohler A."/>
            <person name="Kuo A."/>
            <person name="Nagy L.G."/>
            <person name="Floudas D."/>
            <person name="Copeland A."/>
            <person name="Barry K.W."/>
            <person name="Cichocki N."/>
            <person name="Veneault-Fourrey C."/>
            <person name="LaButti K."/>
            <person name="Lindquist E.A."/>
            <person name="Lipzen A."/>
            <person name="Lundell T."/>
            <person name="Morin E."/>
            <person name="Murat C."/>
            <person name="Riley R."/>
            <person name="Ohm R."/>
            <person name="Sun H."/>
            <person name="Tunlid A."/>
            <person name="Henrissat B."/>
            <person name="Grigoriev I.V."/>
            <person name="Hibbett D.S."/>
            <person name="Martin F."/>
        </authorList>
    </citation>
    <scope>NUCLEOTIDE SEQUENCE [LARGE SCALE GENOMIC DNA]</scope>
    <source>
        <strain evidence="3">h7</strain>
    </source>
</reference>
<dbReference type="InterPro" id="IPR016024">
    <property type="entry name" value="ARM-type_fold"/>
</dbReference>
<evidence type="ECO:0000256" key="1">
    <source>
        <dbReference type="SAM" id="MobiDB-lite"/>
    </source>
</evidence>
<dbReference type="Proteomes" id="UP000053424">
    <property type="component" value="Unassembled WGS sequence"/>
</dbReference>
<dbReference type="InterPro" id="IPR001680">
    <property type="entry name" value="WD40_rpt"/>
</dbReference>
<evidence type="ECO:0000313" key="2">
    <source>
        <dbReference type="EMBL" id="KIM43090.1"/>
    </source>
</evidence>
<dbReference type="Gene3D" id="2.130.10.10">
    <property type="entry name" value="YVTN repeat-like/Quinoprotein amine dehydrogenase"/>
    <property type="match status" value="2"/>
</dbReference>
<dbReference type="PANTHER" id="PTHR44099">
    <property type="entry name" value="RABCONNECTIN-3B, ISOFORM A"/>
    <property type="match status" value="1"/>
</dbReference>
<dbReference type="HOGENOM" id="CLU_001665_1_0_1"/>
<dbReference type="EMBL" id="KN831776">
    <property type="protein sequence ID" value="KIM43090.1"/>
    <property type="molecule type" value="Genomic_DNA"/>
</dbReference>
<dbReference type="PANTHER" id="PTHR44099:SF4">
    <property type="entry name" value="RABCONNECTIN-3B, ISOFORM A"/>
    <property type="match status" value="1"/>
</dbReference>
<feature type="compositionally biased region" description="Basic and acidic residues" evidence="1">
    <location>
        <begin position="162"/>
        <end position="186"/>
    </location>
</feature>
<dbReference type="InterPro" id="IPR036322">
    <property type="entry name" value="WD40_repeat_dom_sf"/>
</dbReference>
<dbReference type="SMART" id="SM00320">
    <property type="entry name" value="WD40"/>
    <property type="match status" value="3"/>
</dbReference>
<dbReference type="SUPFAM" id="SSF48371">
    <property type="entry name" value="ARM repeat"/>
    <property type="match status" value="1"/>
</dbReference>
<organism evidence="2 3">
    <name type="scientific">Hebeloma cylindrosporum</name>
    <dbReference type="NCBI Taxonomy" id="76867"/>
    <lineage>
        <taxon>Eukaryota</taxon>
        <taxon>Fungi</taxon>
        <taxon>Dikarya</taxon>
        <taxon>Basidiomycota</taxon>
        <taxon>Agaricomycotina</taxon>
        <taxon>Agaricomycetes</taxon>
        <taxon>Agaricomycetidae</taxon>
        <taxon>Agaricales</taxon>
        <taxon>Agaricineae</taxon>
        <taxon>Hymenogastraceae</taxon>
        <taxon>Hebeloma</taxon>
    </lineage>
</organism>
<sequence>MNARPGGFNIPISFPGVSVLHNGDSEFQDTRSILEASLARSRPVILEKWGDANLHRTNDNEESGIAVGCQDGTVYVLIRSALSTSTTIDPQVPIDSTRPKHPTRFSKASHPNSGAVSPTLISSALSPTFTVTAKPRVVSGLTTEPVEAPKNYVDFEDEPDKLKDILKGKNPRERRSVSDTSSERTPKSSASSIIEATPASKRKHAVPRSLLSAANSRAPTPPPFSAPESPRESNLAPDLCAWSIRYHVIPAHSGFGYAVTAIQFLSDNRYFAVLHETGDLYVFSLDDGSCLSAMNLDEEVSTDTSTRTKERPRPRDTWVWRSLSVSHFNESVVLMAVAANDNNASALTPDTEEGSETSRCCLLEFVTTVSDVNLLKLGQWEFEGPATGDGFYEEQDGGFTFFSTGHNGHFITRDFKLRGVPLRPAASHPEVEDNHRHFGPHLSTLPIPNPFKSIMSHSSEHLLLAESQGQSSSQEKSRSFLSVPIDVGALVDGAALSGLTTIIAADKLVGLAWTHREITVFEYSQRSLKIVSHTAICGIKDAAWVECGVYTLSFEDRLEVYHTKAVGPENSDTVSHRNDHLPPDLVYSIFIGPHDVMKVYPNYLLVAKFSNELQQIVSYNIPDIPAAQSPGEELNVLWQPVDISPIVSKITLTAMLPLELDMIIQGYSDGYLRRFSLSQMWAQSEKPLPVTSAMKTSDSPLDGYLVGLHIIQNVRTREKYIVGGADDGSIAFWSLTTLELVARWTVFVTPLDKVVQFDVEKTSPLRGCALCIARDGTIAVIVVDGFHFLYLIPGSPASLKRMCLGGNELLLIYSDARVRLWDAQNRELRRSMTQDKAEELLAQGVWADLVLDTDVCVPNTLWKPVAASYGGRDAAASLVLNLEKLVVDAISVTKTISTSRDEIREIFLTLERQRLMLSALLTPGLNADVDSICYGKLGARASSAIVGVSSPSNTTIYQTSRSHDVWCISPKVTASRALAIIAVLRAMSLFEELTEAASTVISFYSTSLSLCVGPGYKPPSLEFLGLHWFEASNEFRQPIRTLFDATISNMSDEESIRMAEQWQHHVPTLQPDSEKEAPNAALALLITGCIASEKYTLMSTNALMDISKSISLYLHDEKSIYRVLAIDLCSRGFNVWQHYIDSMEILRSLFDLATNARKDSISIQNVGTQARLAVLSIASNNMPLLMGTLCLDILTPPTMEHRRSVMQILAFLIKKRPFVLQMSLPRLMEAVVKSLDPNATSDRELVLDTATEIIGYVVKTFPTVDFHMATQKLAVGTNEGAVVMYDLKTAIRLYVLEGHKKKITACSFSPDGRRLVTISLKESLVLVWKVGTSFTSFFNPGAPPRQGHSGSQPFKTLNFNVGSEAEIATSDILDLVRVEWFTDRSVKVKIRQSVLTFST</sequence>
<feature type="compositionally biased region" description="Polar residues" evidence="1">
    <location>
        <begin position="109"/>
        <end position="118"/>
    </location>
</feature>